<dbReference type="InterPro" id="IPR010635">
    <property type="entry name" value="Heparan_SO4-6-sulfoTrfase"/>
</dbReference>
<sequence>MVEMRRCKLYIAIVGTVALFGFIYFGIYCPSSLCALTPGNTTPPVKSTEWGHNLYLESQRKLKQKIAIQSHTRQVALATQSHMQTQTNEVQFEDSHLHRNYDFHPDGDSVIVFLHIQKTGGTTFGKHLVKNLDVDTPCECTRGRKKCNCYNSQDYIWLFSRYSVGWPCGLHADWTELKDCVHNYLNKKEKSDRDRRYLYITILRDPVKRYLSEWKHVKRGATWKAAKLKCDGHQATLTEVPFCFEGDTWEGVHLNEFIKCPYNLANNRQARMLADLSLAKCYDTSAMSKTERDKVILESAKQNLLDMAFFGLTEYQRYTQMMFEDTFKIKFINDFIQYNETHASDVTEKLSSEDIEEIQKINHLDIELYKYAKTLFFERLHAKFGSDLGKIETIDRIGEASSDADEDENVDEEYVNEVMNNEDHGLFKREVNIRFDPEKHINKRRTKRS</sequence>
<dbReference type="Proteomes" id="UP000749559">
    <property type="component" value="Unassembled WGS sequence"/>
</dbReference>
<comment type="function">
    <text evidence="9">6-O-sulfation enzyme which catalyzes the transfer of sulfate from 3'-phosphoadenosine 5'-phosphosulfate (PAPS) to position 6 of the N-sulfoglucosamine residue (GlcNS) of heparan sulfate.</text>
</comment>
<keyword evidence="7 9" id="KW-0472">Membrane</keyword>
<evidence type="ECO:0000256" key="4">
    <source>
        <dbReference type="ARBA" id="ARBA00022692"/>
    </source>
</evidence>
<dbReference type="PANTHER" id="PTHR12812">
    <property type="entry name" value="HEPARAN SULFATE 6-O-SULFOTRANSFERASE 3"/>
    <property type="match status" value="1"/>
</dbReference>
<keyword evidence="11" id="KW-1185">Reference proteome</keyword>
<evidence type="ECO:0000256" key="7">
    <source>
        <dbReference type="ARBA" id="ARBA00023136"/>
    </source>
</evidence>
<accession>A0A8J1UGU0</accession>
<dbReference type="GO" id="GO:0016020">
    <property type="term" value="C:membrane"/>
    <property type="evidence" value="ECO:0007669"/>
    <property type="project" value="UniProtKB-SubCell"/>
</dbReference>
<keyword evidence="4 9" id="KW-0812">Transmembrane</keyword>
<keyword evidence="8" id="KW-0325">Glycoprotein</keyword>
<dbReference type="EMBL" id="CAIIXF020000004">
    <property type="protein sequence ID" value="CAH1781425.1"/>
    <property type="molecule type" value="Genomic_DNA"/>
</dbReference>
<dbReference type="PANTHER" id="PTHR12812:SF0">
    <property type="entry name" value="HEPARAN-SULFATE 6-O-SULFOTRANSFERASE"/>
    <property type="match status" value="1"/>
</dbReference>
<evidence type="ECO:0000256" key="6">
    <source>
        <dbReference type="ARBA" id="ARBA00022989"/>
    </source>
</evidence>
<evidence type="ECO:0000313" key="10">
    <source>
        <dbReference type="EMBL" id="CAH1781425.1"/>
    </source>
</evidence>
<comment type="catalytic activity">
    <reaction evidence="9">
        <text>alpha-D-glucosaminyl-[heparan sulfate](n) + 3'-phosphoadenylyl sulfate = 6-sulfo-alpha-D-glucosaminyl-[heparan sulfate](n) + adenosine 3',5'-bisphosphate + H(+)</text>
        <dbReference type="Rhea" id="RHEA:56604"/>
        <dbReference type="Rhea" id="RHEA-COMP:9830"/>
        <dbReference type="Rhea" id="RHEA-COMP:14621"/>
        <dbReference type="ChEBI" id="CHEBI:15378"/>
        <dbReference type="ChEBI" id="CHEBI:58339"/>
        <dbReference type="ChEBI" id="CHEBI:58343"/>
        <dbReference type="ChEBI" id="CHEBI:58388"/>
        <dbReference type="ChEBI" id="CHEBI:140604"/>
    </reaction>
</comment>
<comment type="similarity">
    <text evidence="2 9">Belongs to the sulfotransferase 6 family.</text>
</comment>
<dbReference type="FunFam" id="3.40.50.300:FF:000347">
    <property type="entry name" value="Heparan-sulfate 6-O-sulfotransferase"/>
    <property type="match status" value="1"/>
</dbReference>
<dbReference type="Gene3D" id="3.40.50.300">
    <property type="entry name" value="P-loop containing nucleotide triphosphate hydrolases"/>
    <property type="match status" value="1"/>
</dbReference>
<dbReference type="InterPro" id="IPR027417">
    <property type="entry name" value="P-loop_NTPase"/>
</dbReference>
<dbReference type="AlphaFoldDB" id="A0A8J1UGU0"/>
<proteinExistence type="inferred from homology"/>
<protein>
    <recommendedName>
        <fullName evidence="9">Heparan-sulfate 6-O-sulfotransferase</fullName>
        <ecNumber evidence="9">2.8.2.-</ecNumber>
    </recommendedName>
</protein>
<evidence type="ECO:0000256" key="1">
    <source>
        <dbReference type="ARBA" id="ARBA00004606"/>
    </source>
</evidence>
<keyword evidence="5 9" id="KW-0735">Signal-anchor</keyword>
<dbReference type="InterPro" id="IPR005331">
    <property type="entry name" value="Sulfotransferase"/>
</dbReference>
<comment type="subcellular location">
    <subcellularLocation>
        <location evidence="1 9">Membrane</location>
        <topology evidence="1 9">Single-pass type II membrane protein</topology>
    </subcellularLocation>
</comment>
<dbReference type="Pfam" id="PF03567">
    <property type="entry name" value="Sulfotransfer_2"/>
    <property type="match status" value="1"/>
</dbReference>
<dbReference type="SUPFAM" id="SSF52540">
    <property type="entry name" value="P-loop containing nucleoside triphosphate hydrolases"/>
    <property type="match status" value="1"/>
</dbReference>
<feature type="transmembrane region" description="Helical" evidence="9">
    <location>
        <begin position="9"/>
        <end position="28"/>
    </location>
</feature>
<evidence type="ECO:0000256" key="8">
    <source>
        <dbReference type="ARBA" id="ARBA00023180"/>
    </source>
</evidence>
<comment type="caution">
    <text evidence="10">The sequence shown here is derived from an EMBL/GenBank/DDBJ whole genome shotgun (WGS) entry which is preliminary data.</text>
</comment>
<evidence type="ECO:0000256" key="2">
    <source>
        <dbReference type="ARBA" id="ARBA00010109"/>
    </source>
</evidence>
<name>A0A8J1UGU0_OWEFU</name>
<keyword evidence="6 9" id="KW-1133">Transmembrane helix</keyword>
<dbReference type="GO" id="GO:0017095">
    <property type="term" value="F:heparan sulfate 6-sulfotransferase activity"/>
    <property type="evidence" value="ECO:0007669"/>
    <property type="project" value="TreeGrafter"/>
</dbReference>
<evidence type="ECO:0000313" key="11">
    <source>
        <dbReference type="Proteomes" id="UP000749559"/>
    </source>
</evidence>
<evidence type="ECO:0000256" key="9">
    <source>
        <dbReference type="RuleBase" id="RU364122"/>
    </source>
</evidence>
<evidence type="ECO:0000256" key="3">
    <source>
        <dbReference type="ARBA" id="ARBA00022679"/>
    </source>
</evidence>
<keyword evidence="3 9" id="KW-0808">Transferase</keyword>
<organism evidence="10 11">
    <name type="scientific">Owenia fusiformis</name>
    <name type="common">Polychaete worm</name>
    <dbReference type="NCBI Taxonomy" id="6347"/>
    <lineage>
        <taxon>Eukaryota</taxon>
        <taxon>Metazoa</taxon>
        <taxon>Spiralia</taxon>
        <taxon>Lophotrochozoa</taxon>
        <taxon>Annelida</taxon>
        <taxon>Polychaeta</taxon>
        <taxon>Sedentaria</taxon>
        <taxon>Canalipalpata</taxon>
        <taxon>Sabellida</taxon>
        <taxon>Oweniida</taxon>
        <taxon>Oweniidae</taxon>
        <taxon>Owenia</taxon>
    </lineage>
</organism>
<gene>
    <name evidence="10" type="ORF">OFUS_LOCUS8004</name>
</gene>
<reference evidence="10" key="1">
    <citation type="submission" date="2022-03" db="EMBL/GenBank/DDBJ databases">
        <authorList>
            <person name="Martin C."/>
        </authorList>
    </citation>
    <scope>NUCLEOTIDE SEQUENCE</scope>
</reference>
<evidence type="ECO:0000256" key="5">
    <source>
        <dbReference type="ARBA" id="ARBA00022968"/>
    </source>
</evidence>
<dbReference type="OrthoDB" id="406981at2759"/>
<dbReference type="EC" id="2.8.2.-" evidence="9"/>